<dbReference type="PROSITE" id="PS50075">
    <property type="entry name" value="CARRIER"/>
    <property type="match status" value="5"/>
</dbReference>
<dbReference type="Gene3D" id="3.40.366.10">
    <property type="entry name" value="Malonyl-Coenzyme A Acyl Carrier Protein, domain 2"/>
    <property type="match status" value="1"/>
</dbReference>
<accession>A0A563ESJ3</accession>
<evidence type="ECO:0000313" key="8">
    <source>
        <dbReference type="Proteomes" id="UP000316639"/>
    </source>
</evidence>
<dbReference type="OrthoDB" id="9778690at2"/>
<dbReference type="SUPFAM" id="SSF51735">
    <property type="entry name" value="NAD(P)-binding Rossmann-fold domains"/>
    <property type="match status" value="1"/>
</dbReference>
<dbReference type="Gene3D" id="3.10.129.110">
    <property type="entry name" value="Polyketide synthase dehydratase"/>
    <property type="match status" value="1"/>
</dbReference>
<dbReference type="InterPro" id="IPR016036">
    <property type="entry name" value="Malonyl_transacylase_ACP-bd"/>
</dbReference>
<keyword evidence="2" id="KW-0597">Phosphoprotein</keyword>
<dbReference type="InterPro" id="IPR014030">
    <property type="entry name" value="Ketoacyl_synth_N"/>
</dbReference>
<evidence type="ECO:0000256" key="3">
    <source>
        <dbReference type="ARBA" id="ARBA00022679"/>
    </source>
</evidence>
<dbReference type="InterPro" id="IPR042104">
    <property type="entry name" value="PKS_dehydratase_sf"/>
</dbReference>
<dbReference type="Pfam" id="PF00109">
    <property type="entry name" value="ketoacyl-synt"/>
    <property type="match status" value="1"/>
</dbReference>
<dbReference type="EMBL" id="VOBR01000011">
    <property type="protein sequence ID" value="TWP50620.1"/>
    <property type="molecule type" value="Genomic_DNA"/>
</dbReference>
<sequence>MSKRIPVAVVGVSALLPGSSDVDGFWRSVLRGEDQITDVPSSHWLISDYYDADPSAPDKTYGKRGAFLSPVDFDPLAFGMPPNQIPATDTTQLLSLIVAEQVLRDATGGSLSSLDRDKVSVILGTAPLELLATMASRLQRPVWLKALREHGVADAEAVCDSIASHYVPWQEASFPGLLSNVVAGRIANKFDLHGTNCTTDAACASSLAALQAGVNELMLGTSDMVITGGVDTLNDITMYMCFSKTPALSPSGDCKPFSSDADGTILGEGLVMFALKRLADAERDGDHVYAVLKGVGTSSDGRSTAIYAPLPEGQARALRRAYSSAGYGPETVELVEAHGTGTTAGDLAEFTALRTVFSESGRADSQWCALGSVKSQIGHTKSAAGAAGMLKAVLSLHHKVLPPTIKVDAPSPKLDLASSPLYLNTEARPWIRSSAHPRRASVSSFGFGGSNFHLTLEEYVPGHGGRTPWRTHSAPAELVLLSAATPAELVTRAGQVDLAAPLADIARSSQTSFVPTDEARLAVVAKSAAELATKLSLAVSAIASGTTVPGVTYACGDPDPGQVGFLFSGQGSQYVGMGGDLAMEFPAARAVWDSVADVLPVHQYVFPVPVFSADERSAQQTALTATEWAQPALAAASLAQLALLDSLKVSPDAVAGHSFGELVALHTAGSFDSATLVRLARQRGEAMQAAGRAGSMMAVSASHADVLAVVSDVDGVWIANHNAPSQVVVSGTPAGIAAVESHFTAMDVTCRRLDTSTAFHSPLVASATTALASFLGSVAVSPPRISVYGNTDASVYPADPAAIRSRIAGHLAAPVRFVDEIEAMYAAGVRTFVEVGAGSTLTGLVGKILGSRPFVAVSLDRKGQHGVTALFSALGQLAVNGVAADFDALWAHVAPPAEPVESKPRMVKKLSGANYGKPYPPAAPVAVSEVVVPSVRMPDSPVVAPAPVVAAPAAAGPDLEKLVLDVVADKTGYPVEMLAADMDLEADLGIDSIKRVEILATVRRTVPGLPDLEPTDLGKLRTLGEIISRLGGGVPVVPTPAAPLAVVAEPVAAVADLEKLVLDVVADKTGYPAEMLAADMDLEADLGIDSIKRVEILATVRRTVPGLPTLEPTELGKLRTLGEIISRLHGAPPAVSTSGDYPERVTAAAPVAAAPVVVAEIAESLAGLEKLVLDVVADKTGYPAEMLAADMDLEADLGIDSIKRVEILSAVRRAVPGLPEVDPVELGKLRTLGEITDRLGGPSKPAAPVVPAQVTPPVAAPVVAAPVAPVVAAESLAELEKLVLDVVADKTGYPAEMLASDMDLEADLGIDSIKRVEILSAVRRAVPGLPEVDPVELGKLRTLGEITERLGGPSQPAAQSAVAAPVVAAPVAPVVTSEVAESLADLEKLVLDVVADKTGYPAEMLASDMDLEADLGIDSIKRVEILSAVRRAVPGLPEVDPVELGKLRTLGEITERLGSTTAQPSITEQVNTEHISTEQAPSTLVRLAVRTKESDPCGLTLTGLRDGRIVVTDDGRGVAAHVVARLKAAGIDAEKVDQVAAGTHGVIHLGGLKDVRTPQEAREVQRDVFEVARTVAGHVKVFVTVQDTGGDFGISGENPERAWVGGIAGLTRTAAAEWPEASVKAIDCERGRRTSAAIAEAITRELLTGGSTPDIGLSKEGKRTRIEAVAAELAKTRHITQNDVIVATGGARGVTAEALIELARQCRPKLVLLGRTERQERQEDRNTDELKKQLIQQGRTPRQINAELANVKAAREVEETIRRIREAGSEVVYEAVDTRDEAALAKALAKARQLGPITGIVHGAGVIADKAIAEKTDEQFDRVFDTKVGGLRALLDATRNDPIRTLCLFSSISAFAGNPGQCDYAMANEVLNHVAHAHKRPGCVVKSIAWGPWEGGMVNPALAQHFHSQGVPLIPISEGARQFVDEVNSDGDVHVVIAAGEDDEDKPHHGEIQLSARTHPYLEDHDIAGAPVVPIAMALEWFTAVSTVVEDVKVLRKIRLDNFHADGDRVKVSRADGRLEITGHYRARIGTRQEPRTWQEPGDLQPVGSDVYDGHTLFHGPKFQVIEEVHGVSDGGAVATVTGARQAGWCGKVWNTDPAAVDGGLQLAVLWARHVLGKASLPMSVAECRTYQRGLHRGRTRCVLTKVGVWQDAVECDIAFIGEDGTVISELFGVSLVARS</sequence>
<dbReference type="InterPro" id="IPR014031">
    <property type="entry name" value="Ketoacyl_synth_C"/>
</dbReference>
<dbReference type="InterPro" id="IPR036736">
    <property type="entry name" value="ACP-like_sf"/>
</dbReference>
<dbReference type="InterPro" id="IPR020807">
    <property type="entry name" value="PKS_DH"/>
</dbReference>
<evidence type="ECO:0000256" key="4">
    <source>
        <dbReference type="SAM" id="MobiDB-lite"/>
    </source>
</evidence>
<dbReference type="InterPro" id="IPR013968">
    <property type="entry name" value="PKS_KR"/>
</dbReference>
<evidence type="ECO:0000313" key="7">
    <source>
        <dbReference type="EMBL" id="TWP50620.1"/>
    </source>
</evidence>
<dbReference type="Pfam" id="PF14765">
    <property type="entry name" value="PS-DH"/>
    <property type="match status" value="1"/>
</dbReference>
<dbReference type="SMART" id="SM00826">
    <property type="entry name" value="PKS_DH"/>
    <property type="match status" value="1"/>
</dbReference>
<gene>
    <name evidence="7" type="ORF">FKR81_18550</name>
</gene>
<protein>
    <submittedName>
        <fullName evidence="7">SDR family NAD(P)-dependent oxidoreductase</fullName>
    </submittedName>
</protein>
<keyword evidence="8" id="KW-1185">Reference proteome</keyword>
<dbReference type="PROSITE" id="PS00606">
    <property type="entry name" value="KS3_1"/>
    <property type="match status" value="1"/>
</dbReference>
<dbReference type="InterPro" id="IPR057326">
    <property type="entry name" value="KR_dom"/>
</dbReference>
<dbReference type="Pfam" id="PF02801">
    <property type="entry name" value="Ketoacyl-synt_C"/>
    <property type="match status" value="1"/>
</dbReference>
<dbReference type="InterPro" id="IPR018201">
    <property type="entry name" value="Ketoacyl_synth_AS"/>
</dbReference>
<dbReference type="InterPro" id="IPR036291">
    <property type="entry name" value="NAD(P)-bd_dom_sf"/>
</dbReference>
<name>A0A563ESJ3_9PSEU</name>
<dbReference type="InterPro" id="IPR009081">
    <property type="entry name" value="PP-bd_ACP"/>
</dbReference>
<feature type="domain" description="Carrier" evidence="5">
    <location>
        <begin position="1381"/>
        <end position="1461"/>
    </location>
</feature>
<comment type="caution">
    <text evidence="7">The sequence shown here is derived from an EMBL/GenBank/DDBJ whole genome shotgun (WGS) entry which is preliminary data.</text>
</comment>
<dbReference type="GO" id="GO:0004315">
    <property type="term" value="F:3-oxoacyl-[acyl-carrier-protein] synthase activity"/>
    <property type="evidence" value="ECO:0007669"/>
    <property type="project" value="InterPro"/>
</dbReference>
<dbReference type="SMART" id="SM00825">
    <property type="entry name" value="PKS_KS"/>
    <property type="match status" value="1"/>
</dbReference>
<feature type="domain" description="Carrier" evidence="5">
    <location>
        <begin position="1052"/>
        <end position="1132"/>
    </location>
</feature>
<dbReference type="InterPro" id="IPR016035">
    <property type="entry name" value="Acyl_Trfase/lysoPLipase"/>
</dbReference>
<reference evidence="7 8" key="1">
    <citation type="submission" date="2019-07" db="EMBL/GenBank/DDBJ databases">
        <title>Lentzea xizangensis sp. nov., isolated from Qinghai-Tibetan Plateau Soils.</title>
        <authorList>
            <person name="Huang J."/>
        </authorList>
    </citation>
    <scope>NUCLEOTIDE SEQUENCE [LARGE SCALE GENOMIC DNA]</scope>
    <source>
        <strain evidence="7 8">FXJ1.1311</strain>
    </source>
</reference>
<dbReference type="PANTHER" id="PTHR43074:SF1">
    <property type="entry name" value="BETA-KETOACYL SYNTHASE FAMILY PROTEIN-RELATED"/>
    <property type="match status" value="1"/>
</dbReference>
<dbReference type="SUPFAM" id="SSF53901">
    <property type="entry name" value="Thiolase-like"/>
    <property type="match status" value="1"/>
</dbReference>
<dbReference type="InterPro" id="IPR020841">
    <property type="entry name" value="PKS_Beta-ketoAc_synthase_dom"/>
</dbReference>
<dbReference type="Pfam" id="PF08659">
    <property type="entry name" value="KR"/>
    <property type="match status" value="1"/>
</dbReference>
<dbReference type="InterPro" id="IPR049551">
    <property type="entry name" value="PKS_DH_C"/>
</dbReference>
<dbReference type="PROSITE" id="PS52004">
    <property type="entry name" value="KS3_2"/>
    <property type="match status" value="1"/>
</dbReference>
<feature type="domain" description="Ketosynthase family 3 (KS3)" evidence="6">
    <location>
        <begin position="4"/>
        <end position="458"/>
    </location>
</feature>
<feature type="domain" description="Carrier" evidence="5">
    <location>
        <begin position="1274"/>
        <end position="1354"/>
    </location>
</feature>
<dbReference type="SUPFAM" id="SSF52151">
    <property type="entry name" value="FabD/lysophospholipase-like"/>
    <property type="match status" value="1"/>
</dbReference>
<dbReference type="InterPro" id="IPR014043">
    <property type="entry name" value="Acyl_transferase_dom"/>
</dbReference>
<dbReference type="PANTHER" id="PTHR43074">
    <property type="entry name" value="OMEGA-3 POLYUNSATURATED FATTY ACID SYNTHASE PFAB-RELATED"/>
    <property type="match status" value="1"/>
</dbReference>
<keyword evidence="3" id="KW-0808">Transferase</keyword>
<dbReference type="GO" id="GO:0006633">
    <property type="term" value="P:fatty acid biosynthetic process"/>
    <property type="evidence" value="ECO:0007669"/>
    <property type="project" value="InterPro"/>
</dbReference>
<feature type="domain" description="Carrier" evidence="5">
    <location>
        <begin position="954"/>
        <end position="1034"/>
    </location>
</feature>
<feature type="domain" description="Carrier" evidence="5">
    <location>
        <begin position="1163"/>
        <end position="1243"/>
    </location>
</feature>
<dbReference type="CDD" id="cd08953">
    <property type="entry name" value="KR_2_SDR_x"/>
    <property type="match status" value="1"/>
</dbReference>
<proteinExistence type="predicted"/>
<dbReference type="InterPro" id="IPR001227">
    <property type="entry name" value="Ac_transferase_dom_sf"/>
</dbReference>
<dbReference type="Gene3D" id="3.40.50.720">
    <property type="entry name" value="NAD(P)-binding Rossmann-like Domain"/>
    <property type="match status" value="1"/>
</dbReference>
<dbReference type="InterPro" id="IPR052568">
    <property type="entry name" value="PKS-FAS_Synthase"/>
</dbReference>
<dbReference type="Proteomes" id="UP000316639">
    <property type="component" value="Unassembled WGS sequence"/>
</dbReference>
<organism evidence="7 8">
    <name type="scientific">Lentzea tibetensis</name>
    <dbReference type="NCBI Taxonomy" id="2591470"/>
    <lineage>
        <taxon>Bacteria</taxon>
        <taxon>Bacillati</taxon>
        <taxon>Actinomycetota</taxon>
        <taxon>Actinomycetes</taxon>
        <taxon>Pseudonocardiales</taxon>
        <taxon>Pseudonocardiaceae</taxon>
        <taxon>Lentzea</taxon>
    </lineage>
</organism>
<dbReference type="SUPFAM" id="SSF47336">
    <property type="entry name" value="ACP-like"/>
    <property type="match status" value="5"/>
</dbReference>
<dbReference type="Pfam" id="PF00698">
    <property type="entry name" value="Acyl_transf_1"/>
    <property type="match status" value="1"/>
</dbReference>
<feature type="region of interest" description="Disordered" evidence="4">
    <location>
        <begin position="1717"/>
        <end position="1737"/>
    </location>
</feature>
<dbReference type="SUPFAM" id="SSF55048">
    <property type="entry name" value="Probable ACP-binding domain of malonyl-CoA ACP transacylase"/>
    <property type="match status" value="1"/>
</dbReference>
<dbReference type="InterPro" id="IPR016039">
    <property type="entry name" value="Thiolase-like"/>
</dbReference>
<dbReference type="Gene3D" id="3.40.47.10">
    <property type="match status" value="1"/>
</dbReference>
<dbReference type="Gene3D" id="3.30.70.250">
    <property type="entry name" value="Malonyl-CoA ACP transacylase, ACP-binding"/>
    <property type="match status" value="1"/>
</dbReference>
<dbReference type="Gene3D" id="1.10.1200.10">
    <property type="entry name" value="ACP-like"/>
    <property type="match status" value="5"/>
</dbReference>
<keyword evidence="1" id="KW-0596">Phosphopantetheine</keyword>
<dbReference type="SMART" id="SM00822">
    <property type="entry name" value="PKS_KR"/>
    <property type="match status" value="1"/>
</dbReference>
<feature type="compositionally biased region" description="Basic and acidic residues" evidence="4">
    <location>
        <begin position="1717"/>
        <end position="1732"/>
    </location>
</feature>
<dbReference type="RefSeq" id="WP_146353340.1">
    <property type="nucleotide sequence ID" value="NZ_VOBR01000011.1"/>
</dbReference>
<evidence type="ECO:0000256" key="2">
    <source>
        <dbReference type="ARBA" id="ARBA00022553"/>
    </source>
</evidence>
<dbReference type="CDD" id="cd00833">
    <property type="entry name" value="PKS"/>
    <property type="match status" value="1"/>
</dbReference>
<dbReference type="SMART" id="SM00827">
    <property type="entry name" value="PKS_AT"/>
    <property type="match status" value="1"/>
</dbReference>
<evidence type="ECO:0000256" key="1">
    <source>
        <dbReference type="ARBA" id="ARBA00022450"/>
    </source>
</evidence>
<evidence type="ECO:0000259" key="6">
    <source>
        <dbReference type="PROSITE" id="PS52004"/>
    </source>
</evidence>
<dbReference type="Pfam" id="PF00550">
    <property type="entry name" value="PP-binding"/>
    <property type="match status" value="5"/>
</dbReference>
<evidence type="ECO:0000259" key="5">
    <source>
        <dbReference type="PROSITE" id="PS50075"/>
    </source>
</evidence>